<dbReference type="PANTHER" id="PTHR30469">
    <property type="entry name" value="MULTIDRUG RESISTANCE PROTEIN MDTA"/>
    <property type="match status" value="1"/>
</dbReference>
<name>A0A4R3Y279_9PROT</name>
<reference evidence="6 7" key="1">
    <citation type="submission" date="2019-03" db="EMBL/GenBank/DDBJ databases">
        <title>Genomic Encyclopedia of Type Strains, Phase IV (KMG-IV): sequencing the most valuable type-strain genomes for metagenomic binning, comparative biology and taxonomic classification.</title>
        <authorList>
            <person name="Goeker M."/>
        </authorList>
    </citation>
    <scope>NUCLEOTIDE SEQUENCE [LARGE SCALE GENOMIC DNA]</scope>
    <source>
        <strain evidence="6 7">DSM 100309</strain>
    </source>
</reference>
<gene>
    <name evidence="6" type="ORF">EDC63_1083</name>
</gene>
<feature type="domain" description="YknX-like beta-barrel" evidence="5">
    <location>
        <begin position="208"/>
        <end position="291"/>
    </location>
</feature>
<dbReference type="SUPFAM" id="SSF111369">
    <property type="entry name" value="HlyD-like secretion proteins"/>
    <property type="match status" value="1"/>
</dbReference>
<organism evidence="6 7">
    <name type="scientific">Sulfurirhabdus autotrophica</name>
    <dbReference type="NCBI Taxonomy" id="1706046"/>
    <lineage>
        <taxon>Bacteria</taxon>
        <taxon>Pseudomonadati</taxon>
        <taxon>Pseudomonadota</taxon>
        <taxon>Betaproteobacteria</taxon>
        <taxon>Nitrosomonadales</taxon>
        <taxon>Sulfuricellaceae</taxon>
        <taxon>Sulfurirhabdus</taxon>
    </lineage>
</organism>
<dbReference type="InterPro" id="IPR058636">
    <property type="entry name" value="Beta-barrel_YknX"/>
</dbReference>
<dbReference type="EMBL" id="SMCO01000008">
    <property type="protein sequence ID" value="TCV85796.1"/>
    <property type="molecule type" value="Genomic_DNA"/>
</dbReference>
<comment type="similarity">
    <text evidence="1">Belongs to the membrane fusion protein (MFP) (TC 8.A.1) family.</text>
</comment>
<keyword evidence="3" id="KW-0732">Signal</keyword>
<comment type="caution">
    <text evidence="6">The sequence shown here is derived from an EMBL/GenBank/DDBJ whole genome shotgun (WGS) entry which is preliminary data.</text>
</comment>
<dbReference type="Gene3D" id="1.10.287.470">
    <property type="entry name" value="Helix hairpin bin"/>
    <property type="match status" value="1"/>
</dbReference>
<dbReference type="InterPro" id="IPR006143">
    <property type="entry name" value="RND_pump_MFP"/>
</dbReference>
<evidence type="ECO:0000313" key="6">
    <source>
        <dbReference type="EMBL" id="TCV85796.1"/>
    </source>
</evidence>
<dbReference type="GO" id="GO:0015562">
    <property type="term" value="F:efflux transmembrane transporter activity"/>
    <property type="evidence" value="ECO:0007669"/>
    <property type="project" value="TreeGrafter"/>
</dbReference>
<dbReference type="Pfam" id="PF25990">
    <property type="entry name" value="Beta-barrel_YknX"/>
    <property type="match status" value="1"/>
</dbReference>
<accession>A0A4R3Y279</accession>
<feature type="domain" description="CzcB-like barrel-sandwich hybrid" evidence="4">
    <location>
        <begin position="65"/>
        <end position="204"/>
    </location>
</feature>
<dbReference type="Pfam" id="PF25973">
    <property type="entry name" value="BSH_CzcB"/>
    <property type="match status" value="1"/>
</dbReference>
<feature type="signal peptide" evidence="3">
    <location>
        <begin position="1"/>
        <end position="25"/>
    </location>
</feature>
<dbReference type="GO" id="GO:1990281">
    <property type="term" value="C:efflux pump complex"/>
    <property type="evidence" value="ECO:0007669"/>
    <property type="project" value="TreeGrafter"/>
</dbReference>
<proteinExistence type="inferred from homology"/>
<dbReference type="OrthoDB" id="9784484at2"/>
<evidence type="ECO:0000259" key="5">
    <source>
        <dbReference type="Pfam" id="PF25990"/>
    </source>
</evidence>
<dbReference type="Gene3D" id="2.40.30.170">
    <property type="match status" value="1"/>
</dbReference>
<evidence type="ECO:0000256" key="3">
    <source>
        <dbReference type="SAM" id="SignalP"/>
    </source>
</evidence>
<protein>
    <submittedName>
        <fullName evidence="6">RND family efflux transporter MFP subunit</fullName>
    </submittedName>
</protein>
<evidence type="ECO:0000256" key="2">
    <source>
        <dbReference type="SAM" id="Coils"/>
    </source>
</evidence>
<keyword evidence="7" id="KW-1185">Reference proteome</keyword>
<evidence type="ECO:0000256" key="1">
    <source>
        <dbReference type="ARBA" id="ARBA00009477"/>
    </source>
</evidence>
<dbReference type="Gene3D" id="2.40.50.100">
    <property type="match status" value="1"/>
</dbReference>
<dbReference type="Proteomes" id="UP000295367">
    <property type="component" value="Unassembled WGS sequence"/>
</dbReference>
<feature type="chain" id="PRO_5020364479" evidence="3">
    <location>
        <begin position="26"/>
        <end position="299"/>
    </location>
</feature>
<evidence type="ECO:0000259" key="4">
    <source>
        <dbReference type="Pfam" id="PF25973"/>
    </source>
</evidence>
<dbReference type="AlphaFoldDB" id="A0A4R3Y279"/>
<feature type="coiled-coil region" evidence="2">
    <location>
        <begin position="96"/>
        <end position="130"/>
    </location>
</feature>
<keyword evidence="2" id="KW-0175">Coiled coil</keyword>
<evidence type="ECO:0000313" key="7">
    <source>
        <dbReference type="Proteomes" id="UP000295367"/>
    </source>
</evidence>
<dbReference type="NCBIfam" id="TIGR01730">
    <property type="entry name" value="RND_mfp"/>
    <property type="match status" value="1"/>
</dbReference>
<sequence>MAMSQQFKRLFLLLLFVMMAAGLGACGKPQENPGKTAPAVKINSSQSVRIIAEGRVVTYPGAEIVVSAEQSGVVVKLPVDEKMSVKKGDLIAELETDELRAMLAESRAKIREAEATLQLAKIEVERYKLLFQKQMGTKQNLDRAVHDHKAALARLATAQAAARRIQVSLDKSRILSPIDGVIITRYTNPGEMVAPGTHLVMIADLSKMRVEAEVDEFDVGRIVTGAKVQITAEGYVNQSWQGKVEEIPDAVVDRRLKPQDPGRPSDTRVLLVKIALLEPTPLKLGQRVEVEMQGKALAR</sequence>
<dbReference type="InterPro" id="IPR058647">
    <property type="entry name" value="BSH_CzcB-like"/>
</dbReference>